<evidence type="ECO:0000313" key="6">
    <source>
        <dbReference type="EMBL" id="KIM77503.1"/>
    </source>
</evidence>
<dbReference type="AlphaFoldDB" id="A0A0C3AU82"/>
<dbReference type="PANTHER" id="PTHR15818">
    <property type="entry name" value="G PATCH AND KOW-CONTAINING"/>
    <property type="match status" value="1"/>
</dbReference>
<dbReference type="Pfam" id="PF12656">
    <property type="entry name" value="G-patch_2"/>
    <property type="match status" value="1"/>
</dbReference>
<protein>
    <recommendedName>
        <fullName evidence="5">Spp2/MOS2 G-patch domain-containing protein</fullName>
    </recommendedName>
</protein>
<dbReference type="OrthoDB" id="5577072at2759"/>
<feature type="compositionally biased region" description="Polar residues" evidence="4">
    <location>
        <begin position="108"/>
        <end position="122"/>
    </location>
</feature>
<evidence type="ECO:0000313" key="7">
    <source>
        <dbReference type="Proteomes" id="UP000054166"/>
    </source>
</evidence>
<evidence type="ECO:0000256" key="1">
    <source>
        <dbReference type="ARBA" id="ARBA00004123"/>
    </source>
</evidence>
<dbReference type="InterPro" id="IPR026822">
    <property type="entry name" value="Spp2/MOS2_G-patch"/>
</dbReference>
<keyword evidence="7" id="KW-1185">Reference proteome</keyword>
<reference evidence="7" key="2">
    <citation type="submission" date="2015-01" db="EMBL/GenBank/DDBJ databases">
        <title>Evolutionary Origins and Diversification of the Mycorrhizal Mutualists.</title>
        <authorList>
            <consortium name="DOE Joint Genome Institute"/>
            <consortium name="Mycorrhizal Genomics Consortium"/>
            <person name="Kohler A."/>
            <person name="Kuo A."/>
            <person name="Nagy L.G."/>
            <person name="Floudas D."/>
            <person name="Copeland A."/>
            <person name="Barry K.W."/>
            <person name="Cichocki N."/>
            <person name="Veneault-Fourrey C."/>
            <person name="LaButti K."/>
            <person name="Lindquist E.A."/>
            <person name="Lipzen A."/>
            <person name="Lundell T."/>
            <person name="Morin E."/>
            <person name="Murat C."/>
            <person name="Riley R."/>
            <person name="Ohm R."/>
            <person name="Sun H."/>
            <person name="Tunlid A."/>
            <person name="Henrissat B."/>
            <person name="Grigoriev I.V."/>
            <person name="Hibbett D.S."/>
            <person name="Martin F."/>
        </authorList>
    </citation>
    <scope>NUCLEOTIDE SEQUENCE [LARGE SCALE GENOMIC DNA]</scope>
    <source>
        <strain evidence="7">F 1598</strain>
    </source>
</reference>
<evidence type="ECO:0000256" key="4">
    <source>
        <dbReference type="SAM" id="MobiDB-lite"/>
    </source>
</evidence>
<dbReference type="PANTHER" id="PTHR15818:SF2">
    <property type="entry name" value="G-PATCH DOMAIN AND KOW MOTIFS-CONTAINING PROTEIN"/>
    <property type="match status" value="1"/>
</dbReference>
<dbReference type="Proteomes" id="UP000054166">
    <property type="component" value="Unassembled WGS sequence"/>
</dbReference>
<feature type="region of interest" description="Disordered" evidence="4">
    <location>
        <begin position="101"/>
        <end position="139"/>
    </location>
</feature>
<feature type="domain" description="Spp2/MOS2 G-patch" evidence="5">
    <location>
        <begin position="272"/>
        <end position="331"/>
    </location>
</feature>
<dbReference type="HOGENOM" id="CLU_045413_0_0_1"/>
<feature type="compositionally biased region" description="Basic residues" evidence="4">
    <location>
        <begin position="393"/>
        <end position="405"/>
    </location>
</feature>
<dbReference type="FunCoup" id="A0A0C3AU82">
    <property type="interactions" value="56"/>
</dbReference>
<evidence type="ECO:0000259" key="5">
    <source>
        <dbReference type="Pfam" id="PF12656"/>
    </source>
</evidence>
<accession>A0A0C3AU82</accession>
<gene>
    <name evidence="6" type="ORF">PILCRDRAFT_616601</name>
</gene>
<dbReference type="EMBL" id="KN833024">
    <property type="protein sequence ID" value="KIM77503.1"/>
    <property type="molecule type" value="Genomic_DNA"/>
</dbReference>
<evidence type="ECO:0000256" key="3">
    <source>
        <dbReference type="ARBA" id="ARBA00023242"/>
    </source>
</evidence>
<dbReference type="GO" id="GO:0000398">
    <property type="term" value="P:mRNA splicing, via spliceosome"/>
    <property type="evidence" value="ECO:0007669"/>
    <property type="project" value="InterPro"/>
</dbReference>
<organism evidence="6 7">
    <name type="scientific">Piloderma croceum (strain F 1598)</name>
    <dbReference type="NCBI Taxonomy" id="765440"/>
    <lineage>
        <taxon>Eukaryota</taxon>
        <taxon>Fungi</taxon>
        <taxon>Dikarya</taxon>
        <taxon>Basidiomycota</taxon>
        <taxon>Agaricomycotina</taxon>
        <taxon>Agaricomycetes</taxon>
        <taxon>Agaricomycetidae</taxon>
        <taxon>Atheliales</taxon>
        <taxon>Atheliaceae</taxon>
        <taxon>Piloderma</taxon>
    </lineage>
</organism>
<dbReference type="STRING" id="765440.A0A0C3AU82"/>
<feature type="compositionally biased region" description="Acidic residues" evidence="4">
    <location>
        <begin position="70"/>
        <end position="80"/>
    </location>
</feature>
<feature type="region of interest" description="Disordered" evidence="4">
    <location>
        <begin position="1"/>
        <end position="82"/>
    </location>
</feature>
<dbReference type="GO" id="GO:0005681">
    <property type="term" value="C:spliceosomal complex"/>
    <property type="evidence" value="ECO:0007669"/>
    <property type="project" value="TreeGrafter"/>
</dbReference>
<name>A0A0C3AU82_PILCF</name>
<comment type="similarity">
    <text evidence="2">Belongs to the SPP2 family.</text>
</comment>
<feature type="region of interest" description="Disordered" evidence="4">
    <location>
        <begin position="167"/>
        <end position="188"/>
    </location>
</feature>
<dbReference type="InterPro" id="IPR045166">
    <property type="entry name" value="Spp2-like"/>
</dbReference>
<feature type="compositionally biased region" description="Basic residues" evidence="4">
    <location>
        <begin position="341"/>
        <end position="351"/>
    </location>
</feature>
<comment type="subcellular location">
    <subcellularLocation>
        <location evidence="1">Nucleus</location>
    </subcellularLocation>
</comment>
<dbReference type="InParanoid" id="A0A0C3AU82"/>
<reference evidence="6 7" key="1">
    <citation type="submission" date="2014-04" db="EMBL/GenBank/DDBJ databases">
        <authorList>
            <consortium name="DOE Joint Genome Institute"/>
            <person name="Kuo A."/>
            <person name="Tarkka M."/>
            <person name="Buscot F."/>
            <person name="Kohler A."/>
            <person name="Nagy L.G."/>
            <person name="Floudas D."/>
            <person name="Copeland A."/>
            <person name="Barry K.W."/>
            <person name="Cichocki N."/>
            <person name="Veneault-Fourrey C."/>
            <person name="LaButti K."/>
            <person name="Lindquist E.A."/>
            <person name="Lipzen A."/>
            <person name="Lundell T."/>
            <person name="Morin E."/>
            <person name="Murat C."/>
            <person name="Sun H."/>
            <person name="Tunlid A."/>
            <person name="Henrissat B."/>
            <person name="Grigoriev I.V."/>
            <person name="Hibbett D.S."/>
            <person name="Martin F."/>
            <person name="Nordberg H.P."/>
            <person name="Cantor M.N."/>
            <person name="Hua S.X."/>
        </authorList>
    </citation>
    <scope>NUCLEOTIDE SEQUENCE [LARGE SCALE GENOMIC DNA]</scope>
    <source>
        <strain evidence="6 7">F 1598</strain>
    </source>
</reference>
<feature type="region of interest" description="Disordered" evidence="4">
    <location>
        <begin position="331"/>
        <end position="455"/>
    </location>
</feature>
<evidence type="ECO:0000256" key="2">
    <source>
        <dbReference type="ARBA" id="ARBA00008576"/>
    </source>
</evidence>
<proteinExistence type="inferred from homology"/>
<sequence>MSTSALPKVSFTIRRPTPASRAASSGAESDTNNPSSITPIPRYLANDSTPGSPLARSANASPKRSYSELDSSDDDDEQINDELVTGFDKFGVQRCVSSLYTPPPSFPCSGSQLTSAQLSNSCRKNENKKKQPQGPLVIPALKDRDWRELARKRKGINRYVPASAKAQTGADGSVGGLGTKDTINSGPQLSGIQIKEKRLKLETDEDKMQVTDEEIVKEEVKEEEETEDQKAMRAILAGTNGQVHDGPIVDVIIPQGPISETEAYRQDVQEFPDEATLDDYARVPVSQFGAALLRGMGWKEGSTTTAKGKKNIEPWLPTARPALLGIGAKEQEVLDDGSGKGKSKGGVKVKRYVPLVKKEREREDGSGSGTGSGRESRRQSPPSRRESAPASRRTSRSPSPRRRHRERDYDDRKRDYGNGRERDRNRDTNRDRRDYDRDRDRHRDGDRDRRDKRDY</sequence>
<feature type="compositionally biased region" description="Basic and acidic residues" evidence="4">
    <location>
        <begin position="406"/>
        <end position="455"/>
    </location>
</feature>
<keyword evidence="3" id="KW-0539">Nucleus</keyword>
<feature type="compositionally biased region" description="Basic and acidic residues" evidence="4">
    <location>
        <begin position="356"/>
        <end position="365"/>
    </location>
</feature>
<feature type="compositionally biased region" description="Polar residues" evidence="4">
    <location>
        <begin position="22"/>
        <end position="38"/>
    </location>
</feature>
<feature type="compositionally biased region" description="Basic and acidic residues" evidence="4">
    <location>
        <begin position="374"/>
        <end position="387"/>
    </location>
</feature>